<sequence length="44" mass="5140">MKGEKNDCAKQKMKQDQAKVEEIPDQEKKQAIQPSKQIKKLKNK</sequence>
<evidence type="ECO:0000313" key="3">
    <source>
        <dbReference type="Proteomes" id="UP000692954"/>
    </source>
</evidence>
<name>A0A8S1PM72_9CILI</name>
<proteinExistence type="predicted"/>
<protein>
    <submittedName>
        <fullName evidence="2">Uncharacterized protein</fullName>
    </submittedName>
</protein>
<organism evidence="2 3">
    <name type="scientific">Paramecium sonneborni</name>
    <dbReference type="NCBI Taxonomy" id="65129"/>
    <lineage>
        <taxon>Eukaryota</taxon>
        <taxon>Sar</taxon>
        <taxon>Alveolata</taxon>
        <taxon>Ciliophora</taxon>
        <taxon>Intramacronucleata</taxon>
        <taxon>Oligohymenophorea</taxon>
        <taxon>Peniculida</taxon>
        <taxon>Parameciidae</taxon>
        <taxon>Paramecium</taxon>
    </lineage>
</organism>
<dbReference type="AlphaFoldDB" id="A0A8S1PM72"/>
<feature type="region of interest" description="Disordered" evidence="1">
    <location>
        <begin position="1"/>
        <end position="44"/>
    </location>
</feature>
<feature type="compositionally biased region" description="Basic and acidic residues" evidence="1">
    <location>
        <begin position="1"/>
        <end position="30"/>
    </location>
</feature>
<accession>A0A8S1PM72</accession>
<dbReference type="EMBL" id="CAJJDN010000081">
    <property type="protein sequence ID" value="CAD8104086.1"/>
    <property type="molecule type" value="Genomic_DNA"/>
</dbReference>
<keyword evidence="3" id="KW-1185">Reference proteome</keyword>
<dbReference type="Proteomes" id="UP000692954">
    <property type="component" value="Unassembled WGS sequence"/>
</dbReference>
<evidence type="ECO:0000313" key="2">
    <source>
        <dbReference type="EMBL" id="CAD8104086.1"/>
    </source>
</evidence>
<comment type="caution">
    <text evidence="2">The sequence shown here is derived from an EMBL/GenBank/DDBJ whole genome shotgun (WGS) entry which is preliminary data.</text>
</comment>
<reference evidence="2" key="1">
    <citation type="submission" date="2021-01" db="EMBL/GenBank/DDBJ databases">
        <authorList>
            <consortium name="Genoscope - CEA"/>
            <person name="William W."/>
        </authorList>
    </citation>
    <scope>NUCLEOTIDE SEQUENCE</scope>
</reference>
<evidence type="ECO:0000256" key="1">
    <source>
        <dbReference type="SAM" id="MobiDB-lite"/>
    </source>
</evidence>
<gene>
    <name evidence="2" type="ORF">PSON_ATCC_30995.1.T0810168</name>
</gene>